<dbReference type="KEGG" id="sgrg:L0C25_11120"/>
<accession>A0AA46TME2</accession>
<name>A0AA46TME2_9ACTN</name>
<protein>
    <submittedName>
        <fullName evidence="2">Uncharacterized protein</fullName>
    </submittedName>
</protein>
<gene>
    <name evidence="2" type="ORF">L0C25_11120</name>
</gene>
<feature type="region of interest" description="Disordered" evidence="1">
    <location>
        <begin position="21"/>
        <end position="42"/>
    </location>
</feature>
<evidence type="ECO:0000256" key="1">
    <source>
        <dbReference type="SAM" id="MobiDB-lite"/>
    </source>
</evidence>
<dbReference type="InterPro" id="IPR024079">
    <property type="entry name" value="MetalloPept_cat_dom_sf"/>
</dbReference>
<dbReference type="Gene3D" id="3.40.390.10">
    <property type="entry name" value="Collagenase (Catalytic Domain)"/>
    <property type="match status" value="1"/>
</dbReference>
<proteinExistence type="predicted"/>
<dbReference type="EMBL" id="CP094970">
    <property type="protein sequence ID" value="UYM07592.1"/>
    <property type="molecule type" value="Genomic_DNA"/>
</dbReference>
<dbReference type="SUPFAM" id="SSF55486">
    <property type="entry name" value="Metalloproteases ('zincins'), catalytic domain"/>
    <property type="match status" value="1"/>
</dbReference>
<dbReference type="AlphaFoldDB" id="A0AA46TME2"/>
<organism evidence="2 3">
    <name type="scientific">Solicola gregarius</name>
    <dbReference type="NCBI Taxonomy" id="2908642"/>
    <lineage>
        <taxon>Bacteria</taxon>
        <taxon>Bacillati</taxon>
        <taxon>Actinomycetota</taxon>
        <taxon>Actinomycetes</taxon>
        <taxon>Propionibacteriales</taxon>
        <taxon>Nocardioidaceae</taxon>
        <taxon>Solicola</taxon>
    </lineage>
</organism>
<dbReference type="Proteomes" id="UP001164390">
    <property type="component" value="Chromosome"/>
</dbReference>
<dbReference type="GO" id="GO:0008237">
    <property type="term" value="F:metallopeptidase activity"/>
    <property type="evidence" value="ECO:0007669"/>
    <property type="project" value="InterPro"/>
</dbReference>
<evidence type="ECO:0000313" key="2">
    <source>
        <dbReference type="EMBL" id="UYM07592.1"/>
    </source>
</evidence>
<sequence length="230" mass="25379">MTLSVGAASTVVFATDVGARGGSERRLSNQAAPVSDGGRAQRPRIRTLYPVFGAAPGARRCGDDPDGGDGHITCQTDNRSVKYYMDSHGSRRLEKSDRKAVRNAMRSYRRTDLSVRYDRNPDFTGSSETDVVYQEGSRHVSSSKDGVTWCDDAAGVHTFKCDQQYVRIRGNGVYRRPIACHETGHAIGLVHGDNANPSISKHAKKLGCMTTPSRYPKPRRLNRRNINYGF</sequence>
<evidence type="ECO:0000313" key="3">
    <source>
        <dbReference type="Proteomes" id="UP001164390"/>
    </source>
</evidence>
<keyword evidence="3" id="KW-1185">Reference proteome</keyword>
<reference evidence="2" key="1">
    <citation type="submission" date="2022-01" db="EMBL/GenBank/DDBJ databases">
        <title>Nocardioidaceae gen. sp. A5X3R13.</title>
        <authorList>
            <person name="Lopez Marin M.A."/>
            <person name="Uhlik O."/>
        </authorList>
    </citation>
    <scope>NUCLEOTIDE SEQUENCE</scope>
    <source>
        <strain evidence="2">A5X3R13</strain>
    </source>
</reference>
<dbReference type="RefSeq" id="WP_271636568.1">
    <property type="nucleotide sequence ID" value="NZ_CP094970.1"/>
</dbReference>